<reference evidence="2" key="1">
    <citation type="submission" date="2021-05" db="EMBL/GenBank/DDBJ databases">
        <authorList>
            <person name="Alioto T."/>
            <person name="Alioto T."/>
            <person name="Gomez Garrido J."/>
        </authorList>
    </citation>
    <scope>NUCLEOTIDE SEQUENCE</scope>
</reference>
<protein>
    <submittedName>
        <fullName evidence="2">Uncharacterized protein</fullName>
    </submittedName>
</protein>
<dbReference type="EMBL" id="HBUF01161349">
    <property type="protein sequence ID" value="CAG6650255.1"/>
    <property type="molecule type" value="Transcribed_RNA"/>
</dbReference>
<dbReference type="AlphaFoldDB" id="A0A8D8W9Y5"/>
<feature type="transmembrane region" description="Helical" evidence="1">
    <location>
        <begin position="70"/>
        <end position="93"/>
    </location>
</feature>
<feature type="transmembrane region" description="Helical" evidence="1">
    <location>
        <begin position="46"/>
        <end position="64"/>
    </location>
</feature>
<proteinExistence type="predicted"/>
<organism evidence="2">
    <name type="scientific">Cacopsylla melanoneura</name>
    <dbReference type="NCBI Taxonomy" id="428564"/>
    <lineage>
        <taxon>Eukaryota</taxon>
        <taxon>Metazoa</taxon>
        <taxon>Ecdysozoa</taxon>
        <taxon>Arthropoda</taxon>
        <taxon>Hexapoda</taxon>
        <taxon>Insecta</taxon>
        <taxon>Pterygota</taxon>
        <taxon>Neoptera</taxon>
        <taxon>Paraneoptera</taxon>
        <taxon>Hemiptera</taxon>
        <taxon>Sternorrhyncha</taxon>
        <taxon>Psylloidea</taxon>
        <taxon>Psyllidae</taxon>
        <taxon>Psyllinae</taxon>
        <taxon>Cacopsylla</taxon>
    </lineage>
</organism>
<sequence>MLRTPEGGKNHKHHSRVYYRLSFHGVIRKSFEEKSMNAERVLSQKFLQRALLYHLVLFFCFFIASRNTTYIGTLSIILICYLYSYVKWVYYFLPPFYLPTQLSIHNFFC</sequence>
<evidence type="ECO:0000256" key="1">
    <source>
        <dbReference type="SAM" id="Phobius"/>
    </source>
</evidence>
<keyword evidence="1" id="KW-1133">Transmembrane helix</keyword>
<name>A0A8D8W9Y5_9HEMI</name>
<keyword evidence="1" id="KW-0472">Membrane</keyword>
<keyword evidence="1" id="KW-0812">Transmembrane</keyword>
<evidence type="ECO:0000313" key="2">
    <source>
        <dbReference type="EMBL" id="CAG6650254.1"/>
    </source>
</evidence>
<dbReference type="EMBL" id="HBUF01161348">
    <property type="protein sequence ID" value="CAG6650254.1"/>
    <property type="molecule type" value="Transcribed_RNA"/>
</dbReference>
<accession>A0A8D8W9Y5</accession>